<reference evidence="1 2" key="1">
    <citation type="submission" date="2018-12" db="EMBL/GenBank/DDBJ databases">
        <authorList>
            <consortium name="Pathogen Informatics"/>
        </authorList>
    </citation>
    <scope>NUCLEOTIDE SEQUENCE [LARGE SCALE GENOMIC DNA]</scope>
    <source>
        <strain evidence="1 2">NCTC11976</strain>
    </source>
</reference>
<dbReference type="EMBL" id="LR134173">
    <property type="protein sequence ID" value="VEB38317.1"/>
    <property type="molecule type" value="Genomic_DNA"/>
</dbReference>
<name>A0ABY6T8C4_9GAMM</name>
<accession>A0ABY6T8C4</accession>
<sequence length="424" mass="48283">MFFAFSSSNFVLKTQKEMNQFIKATVNGKIFFGNISEQDEERILAVFKQMVIQRKSPTELFFWIDTVSSKFLEKALKLIEGNPYFTKLILDSQTTMFDPAKASIITTALVRNTCSLRNLTWALPLSNINLEPLAKALRHNSSLLQLEFKGATKSLPLRHLANVFQALVGSDVRGEVQGNKNIKRVHLKHVSVSREDKKAVELLNLVLKTNPNIQELLFSSVDAIPEELLVNLKDALSLTSLSLRSEFEMQLDLGLWEILARNLPPHLKQLELSTEYNNPMGQTITWYNFGEPEINKNESVEESLERFIDALKNCKQTGFHLKLKAEFLSSIPPDKGKEYINRIEGLLAEKEIYFASNSFLTEQSLYRQKQHALFFTVLAQAKRNLVLSDLEPNFIEESEPSELELAVEEDTDEVESSISSCRAF</sequence>
<dbReference type="SUPFAM" id="SSF52047">
    <property type="entry name" value="RNI-like"/>
    <property type="match status" value="1"/>
</dbReference>
<dbReference type="Proteomes" id="UP000277577">
    <property type="component" value="Chromosome"/>
</dbReference>
<dbReference type="InterPro" id="IPR032675">
    <property type="entry name" value="LRR_dom_sf"/>
</dbReference>
<keyword evidence="2" id="KW-1185">Reference proteome</keyword>
<organism evidence="1 2">
    <name type="scientific">Legionella cherrii</name>
    <dbReference type="NCBI Taxonomy" id="28084"/>
    <lineage>
        <taxon>Bacteria</taxon>
        <taxon>Pseudomonadati</taxon>
        <taxon>Pseudomonadota</taxon>
        <taxon>Gammaproteobacteria</taxon>
        <taxon>Legionellales</taxon>
        <taxon>Legionellaceae</taxon>
        <taxon>Legionella</taxon>
    </lineage>
</organism>
<gene>
    <name evidence="1" type="ORF">NCTC11976_02673</name>
</gene>
<dbReference type="Gene3D" id="3.80.10.10">
    <property type="entry name" value="Ribonuclease Inhibitor"/>
    <property type="match status" value="1"/>
</dbReference>
<evidence type="ECO:0000313" key="1">
    <source>
        <dbReference type="EMBL" id="VEB38317.1"/>
    </source>
</evidence>
<dbReference type="PANTHER" id="PTHR47679">
    <property type="entry name" value="PROTEIN TORNADO 1"/>
    <property type="match status" value="1"/>
</dbReference>
<proteinExistence type="predicted"/>
<dbReference type="PANTHER" id="PTHR47679:SF2">
    <property type="entry name" value="C-TERMINAL OF ROC (COR) DOMAIN-CONTAINING PROTEIN"/>
    <property type="match status" value="1"/>
</dbReference>
<evidence type="ECO:0008006" key="3">
    <source>
        <dbReference type="Google" id="ProtNLM"/>
    </source>
</evidence>
<protein>
    <recommendedName>
        <fullName evidence="3">Leucine-rich repeat-containing protein (Substrate of the Dot/Icm secretion system)</fullName>
    </recommendedName>
</protein>
<evidence type="ECO:0000313" key="2">
    <source>
        <dbReference type="Proteomes" id="UP000277577"/>
    </source>
</evidence>